<evidence type="ECO:0000313" key="1">
    <source>
        <dbReference type="EMBL" id="QFU14547.1"/>
    </source>
</evidence>
<proteinExistence type="predicted"/>
<dbReference type="Proteomes" id="UP001162227">
    <property type="component" value="Segment"/>
</dbReference>
<keyword evidence="2" id="KW-1185">Reference proteome</keyword>
<reference evidence="1" key="2">
    <citation type="submission" date="2019-05" db="EMBL/GenBank/DDBJ databases">
        <authorList>
            <person name="Sutherland M."/>
            <person name="Sarker S."/>
            <person name="Raidal S.R."/>
        </authorList>
    </citation>
    <scope>NUCLEOTIDE SEQUENCE</scope>
    <source>
        <strain evidence="1">PsHV 5</strain>
    </source>
</reference>
<evidence type="ECO:0000313" key="2">
    <source>
        <dbReference type="Proteomes" id="UP001162227"/>
    </source>
</evidence>
<accession>A0A5P9JP22</accession>
<sequence length="75" mass="8365">MRAAIDQTRACAVSRYKFPIRGQMLRSERGGVMGDGIHLTARSMRTSGHPYMRARKGLTTHTFRDVLFQGADGLP</sequence>
<dbReference type="GeneID" id="80541350"/>
<dbReference type="KEGG" id="vg:80541350"/>
<organism evidence="1 2">
    <name type="scientific">Psittacid alphaherpesvirus 5</name>
    <dbReference type="NCBI Taxonomy" id="2972693"/>
    <lineage>
        <taxon>Viruses</taxon>
        <taxon>Duplodnaviria</taxon>
        <taxon>Heunggongvirae</taxon>
        <taxon>Peploviricota</taxon>
        <taxon>Herviviricetes</taxon>
        <taxon>Herpesvirales</taxon>
        <taxon>Orthoherpesviridae</taxon>
        <taxon>Alphaherpesvirinae</taxon>
        <taxon>Iltovirus</taxon>
        <taxon>Iltovirus psittacidalpha5</taxon>
    </lineage>
</organism>
<protein>
    <submittedName>
        <fullName evidence="1">Uncharacterized protein</fullName>
    </submittedName>
</protein>
<name>A0A5P9JP22_9ALPH</name>
<gene>
    <name evidence="1" type="primary">hypothetical protein</name>
</gene>
<dbReference type="EMBL" id="MK955929">
    <property type="protein sequence ID" value="QFU14547.1"/>
    <property type="molecule type" value="Genomic_DNA"/>
</dbReference>
<reference evidence="1" key="1">
    <citation type="journal article" date="2019" name="Vet. Microbiol.">
        <title>Molecular and microscopic characterisation of a novel pathogenic herpesvirus from Indian ringneck parrots (Psittacula krameri).</title>
        <authorList>
            <person name="Sutherland M."/>
            <person name="Sarker S."/>
            <person name="Raidal S.R."/>
        </authorList>
    </citation>
    <scope>NUCLEOTIDE SEQUENCE</scope>
    <source>
        <strain evidence="1">PsHV 5</strain>
    </source>
</reference>
<dbReference type="RefSeq" id="YP_010802577.1">
    <property type="nucleotide sequence ID" value="NC_077028.1"/>
</dbReference>